<dbReference type="EMBL" id="MAYM02001246">
    <property type="protein sequence ID" value="RLN21329.1"/>
    <property type="molecule type" value="Genomic_DNA"/>
</dbReference>
<dbReference type="AlphaFoldDB" id="A0A3R7K5Q1"/>
<dbReference type="Proteomes" id="UP000285883">
    <property type="component" value="Unassembled WGS sequence"/>
</dbReference>
<evidence type="ECO:0000313" key="3">
    <source>
        <dbReference type="EMBL" id="RLN21329.1"/>
    </source>
</evidence>
<keyword evidence="1" id="KW-0175">Coiled coil</keyword>
<feature type="region of interest" description="Disordered" evidence="2">
    <location>
        <begin position="469"/>
        <end position="509"/>
    </location>
</feature>
<organism evidence="3 6">
    <name type="scientific">Phytophthora kernoviae</name>
    <dbReference type="NCBI Taxonomy" id="325452"/>
    <lineage>
        <taxon>Eukaryota</taxon>
        <taxon>Sar</taxon>
        <taxon>Stramenopiles</taxon>
        <taxon>Oomycota</taxon>
        <taxon>Peronosporomycetes</taxon>
        <taxon>Peronosporales</taxon>
        <taxon>Peronosporaceae</taxon>
        <taxon>Phytophthora</taxon>
    </lineage>
</organism>
<gene>
    <name evidence="3" type="ORF">BBI17_000351</name>
    <name evidence="4" type="ORF">BBO99_00000239</name>
</gene>
<name>A0A3R7K5Q1_9STRA</name>
<evidence type="ECO:0000313" key="6">
    <source>
        <dbReference type="Proteomes" id="UP000285883"/>
    </source>
</evidence>
<feature type="coiled-coil region" evidence="1">
    <location>
        <begin position="352"/>
        <end position="379"/>
    </location>
</feature>
<evidence type="ECO:0000256" key="2">
    <source>
        <dbReference type="SAM" id="MobiDB-lite"/>
    </source>
</evidence>
<evidence type="ECO:0008006" key="7">
    <source>
        <dbReference type="Google" id="ProtNLM"/>
    </source>
</evidence>
<feature type="compositionally biased region" description="Low complexity" evidence="2">
    <location>
        <begin position="475"/>
        <end position="485"/>
    </location>
</feature>
<dbReference type="EMBL" id="MBDN02000005">
    <property type="protein sequence ID" value="RLN85719.1"/>
    <property type="molecule type" value="Genomic_DNA"/>
</dbReference>
<reference evidence="5 6" key="1">
    <citation type="submission" date="2018-07" db="EMBL/GenBank/DDBJ databases">
        <title>Genome sequencing of oomycete isolates from Chile give support for New Zealand origin for Phytophthora kernoviae and make available the first Nothophytophthora sp. genome.</title>
        <authorList>
            <person name="Studholme D.J."/>
            <person name="Sanfuentes E."/>
            <person name="Panda P."/>
            <person name="Hill R."/>
            <person name="Sambles C."/>
            <person name="Grant M."/>
            <person name="Williams N.M."/>
            <person name="Mcdougal R.L."/>
        </authorList>
    </citation>
    <scope>NUCLEOTIDE SEQUENCE [LARGE SCALE GENOMIC DNA]</scope>
    <source>
        <strain evidence="3">Chile2</strain>
        <strain evidence="4">Chile4</strain>
    </source>
</reference>
<accession>A0A3R7K5Q1</accession>
<evidence type="ECO:0000256" key="1">
    <source>
        <dbReference type="SAM" id="Coils"/>
    </source>
</evidence>
<comment type="caution">
    <text evidence="3">The sequence shown here is derived from an EMBL/GenBank/DDBJ whole genome shotgun (WGS) entry which is preliminary data.</text>
</comment>
<feature type="compositionally biased region" description="Low complexity" evidence="2">
    <location>
        <begin position="42"/>
        <end position="59"/>
    </location>
</feature>
<dbReference type="Proteomes" id="UP000285624">
    <property type="component" value="Unassembled WGS sequence"/>
</dbReference>
<protein>
    <recommendedName>
        <fullName evidence="7">BZIP domain-containing protein</fullName>
    </recommendedName>
</protein>
<evidence type="ECO:0000313" key="4">
    <source>
        <dbReference type="EMBL" id="RLN85719.1"/>
    </source>
</evidence>
<feature type="region of interest" description="Disordered" evidence="2">
    <location>
        <begin position="11"/>
        <end position="82"/>
    </location>
</feature>
<feature type="region of interest" description="Disordered" evidence="2">
    <location>
        <begin position="398"/>
        <end position="419"/>
    </location>
</feature>
<feature type="compositionally biased region" description="Polar residues" evidence="2">
    <location>
        <begin position="400"/>
        <end position="418"/>
    </location>
</feature>
<sequence length="747" mass="84101">MHDRRMEIAALCTPEPMQGEVSETTTSQMPPLIPVHQSTGTNSNSSNPLKISSSSTGKTSTKKRSRRLSNSERGKLYRSRRKNYVQTLEEQVEQLKKEVDDLTLLGKPQSDQLYRQPTGSTSFARVVNEYFSLFKYGVPVTENGVAVDNQLPRASSQAAFLKGLMHPNLVFGQTYGVQELLTQWQKYSLYHTGLKYEIKNMQIMTADPNPVVLAPATLYVRFTRRTIEKIFPHVLWYEDLVQRLIGMEFAYPVDNTFYFGDDNKIHRYDTYVDFVAAFVHALGNIQDTMVMMESALIKQESMIGDLLEEPPAANTEFQVPRVEMMESDSSDSSDGLGVLSTVGARMSLQSIMTVTNETMKQMREQVKDLEQRKQRLVERAGGSDSGGLSDSIALMPSKVASPQSQEARSPTLPTSSYPSAVAPVKRDNFVQLTSEIEEFRRQNAIMINHLRERDLLTSYMQNLLMEFSKDKSDGDNNNSSGSGSDSSKDKNKYKQPLGSGPRPFNRDSSVRFTPLTREEGMACVQQTLQLINSARILYASDAHFQNRSKFLGWSQYTLRQGSTISFAVKKKLNNVTPQQLMATTWRILTDSKNVKKLISATVDTHIRPLQKLSDDLLVIDRRSEDSAHPGVGGKTLALRTVYVLFRVADADGGQTLAMKTINLPLVKKMMREDEMWCDIFYWLHFSRSGEVTSAGGNEQARDTAAVVEFGGSNTYTRDEIASVWLRELMFLAIRWETLAVAPTLLKQ</sequence>
<evidence type="ECO:0000313" key="5">
    <source>
        <dbReference type="Proteomes" id="UP000285624"/>
    </source>
</evidence>
<dbReference type="CDD" id="cd14686">
    <property type="entry name" value="bZIP"/>
    <property type="match status" value="1"/>
</dbReference>
<dbReference type="Gene3D" id="1.20.5.170">
    <property type="match status" value="1"/>
</dbReference>
<proteinExistence type="predicted"/>
<keyword evidence="5" id="KW-1185">Reference proteome</keyword>